<feature type="transmembrane region" description="Helical" evidence="8">
    <location>
        <begin position="202"/>
        <end position="222"/>
    </location>
</feature>
<keyword evidence="5 8" id="KW-0812">Transmembrane</keyword>
<feature type="transmembrane region" description="Helical" evidence="8">
    <location>
        <begin position="123"/>
        <end position="144"/>
    </location>
</feature>
<dbReference type="SUPFAM" id="SSF103481">
    <property type="entry name" value="Multidrug resistance efflux transporter EmrE"/>
    <property type="match status" value="2"/>
</dbReference>
<dbReference type="PANTHER" id="PTHR22911">
    <property type="entry name" value="ACYL-MALONYL CONDENSING ENZYME-RELATED"/>
    <property type="match status" value="1"/>
</dbReference>
<dbReference type="Pfam" id="PF00892">
    <property type="entry name" value="EamA"/>
    <property type="match status" value="1"/>
</dbReference>
<dbReference type="InterPro" id="IPR000620">
    <property type="entry name" value="EamA_dom"/>
</dbReference>
<evidence type="ECO:0000313" key="11">
    <source>
        <dbReference type="Proteomes" id="UP000031599"/>
    </source>
</evidence>
<feature type="transmembrane region" description="Helical" evidence="8">
    <location>
        <begin position="151"/>
        <end position="168"/>
    </location>
</feature>
<dbReference type="AlphaFoldDB" id="A0A0C2CV07"/>
<comment type="subcellular location">
    <subcellularLocation>
        <location evidence="1">Cell membrane</location>
        <topology evidence="1">Multi-pass membrane protein</topology>
    </subcellularLocation>
</comment>
<evidence type="ECO:0000313" key="10">
    <source>
        <dbReference type="EMBL" id="KIG14961.1"/>
    </source>
</evidence>
<feature type="transmembrane region" description="Helical" evidence="8">
    <location>
        <begin position="234"/>
        <end position="253"/>
    </location>
</feature>
<feature type="transmembrane region" description="Helical" evidence="8">
    <location>
        <begin position="62"/>
        <end position="78"/>
    </location>
</feature>
<feature type="domain" description="EamA" evidence="9">
    <location>
        <begin position="31"/>
        <end position="167"/>
    </location>
</feature>
<dbReference type="PANTHER" id="PTHR22911:SF137">
    <property type="entry name" value="SOLUTE CARRIER FAMILY 35 MEMBER G2-RELATED"/>
    <property type="match status" value="1"/>
</dbReference>
<evidence type="ECO:0000256" key="1">
    <source>
        <dbReference type="ARBA" id="ARBA00004651"/>
    </source>
</evidence>
<dbReference type="InterPro" id="IPR004626">
    <property type="entry name" value="RarD"/>
</dbReference>
<evidence type="ECO:0000256" key="2">
    <source>
        <dbReference type="ARBA" id="ARBA00007362"/>
    </source>
</evidence>
<evidence type="ECO:0000256" key="5">
    <source>
        <dbReference type="ARBA" id="ARBA00022692"/>
    </source>
</evidence>
<dbReference type="GO" id="GO:0005886">
    <property type="term" value="C:plasma membrane"/>
    <property type="evidence" value="ECO:0007669"/>
    <property type="project" value="UniProtKB-SubCell"/>
</dbReference>
<gene>
    <name evidence="10" type="ORF">DB30_06150</name>
</gene>
<comment type="caution">
    <text evidence="10">The sequence shown here is derived from an EMBL/GenBank/DDBJ whole genome shotgun (WGS) entry which is preliminary data.</text>
</comment>
<accession>A0A0C2CV07</accession>
<keyword evidence="7 8" id="KW-0472">Membrane</keyword>
<evidence type="ECO:0000256" key="6">
    <source>
        <dbReference type="ARBA" id="ARBA00022989"/>
    </source>
</evidence>
<dbReference type="InterPro" id="IPR037185">
    <property type="entry name" value="EmrE-like"/>
</dbReference>
<evidence type="ECO:0000256" key="3">
    <source>
        <dbReference type="ARBA" id="ARBA00022448"/>
    </source>
</evidence>
<comment type="similarity">
    <text evidence="2">Belongs to the EamA transporter family.</text>
</comment>
<feature type="transmembrane region" description="Helical" evidence="8">
    <location>
        <begin position="260"/>
        <end position="284"/>
    </location>
</feature>
<reference evidence="10 11" key="1">
    <citation type="submission" date="2014-12" db="EMBL/GenBank/DDBJ databases">
        <title>Genome assembly of Enhygromyxa salina DSM 15201.</title>
        <authorList>
            <person name="Sharma G."/>
            <person name="Subramanian S."/>
        </authorList>
    </citation>
    <scope>NUCLEOTIDE SEQUENCE [LARGE SCALE GENOMIC DNA]</scope>
    <source>
        <strain evidence="10 11">DSM 15201</strain>
    </source>
</reference>
<evidence type="ECO:0000256" key="8">
    <source>
        <dbReference type="SAM" id="Phobius"/>
    </source>
</evidence>
<feature type="transmembrane region" description="Helical" evidence="8">
    <location>
        <begin position="99"/>
        <end position="117"/>
    </location>
</feature>
<name>A0A0C2CV07_9BACT</name>
<evidence type="ECO:0000256" key="7">
    <source>
        <dbReference type="ARBA" id="ARBA00023136"/>
    </source>
</evidence>
<evidence type="ECO:0000259" key="9">
    <source>
        <dbReference type="Pfam" id="PF00892"/>
    </source>
</evidence>
<evidence type="ECO:0000256" key="4">
    <source>
        <dbReference type="ARBA" id="ARBA00022475"/>
    </source>
</evidence>
<dbReference type="NCBIfam" id="TIGR00688">
    <property type="entry name" value="rarD"/>
    <property type="match status" value="1"/>
</dbReference>
<organism evidence="10 11">
    <name type="scientific">Enhygromyxa salina</name>
    <dbReference type="NCBI Taxonomy" id="215803"/>
    <lineage>
        <taxon>Bacteria</taxon>
        <taxon>Pseudomonadati</taxon>
        <taxon>Myxococcota</taxon>
        <taxon>Polyangia</taxon>
        <taxon>Nannocystales</taxon>
        <taxon>Nannocystaceae</taxon>
        <taxon>Enhygromyxa</taxon>
    </lineage>
</organism>
<keyword evidence="3" id="KW-0813">Transport</keyword>
<dbReference type="EMBL" id="JMCC02000062">
    <property type="protein sequence ID" value="KIG14961.1"/>
    <property type="molecule type" value="Genomic_DNA"/>
</dbReference>
<sequence length="322" mass="34642">MLGASVPARSRGHINADVRQSVAVSEPHTRAGYSFALAAYGLWGALPLFWRLLRHVPAGEQLVHRVVWAVVVMLALLFSRGRLGELRPVLADPRRRRRLALSATLLAINWFTFLLAVETDRVLHASLGYYLNPIVSVVLGMVVLGERLRPLQWAAVAAAAVGVIVLLWQAGEFPWIGLVLAAAFGCYGLLRKTIEVEPLPGSTIEAGMLAIPCLVAIAWLGFAGSGQFAGAGPGTTLLLLAAGPITAAPLLLFTNAARRLPLYALGFMQYITPTSHFLLAVFVFGEVFTAAHAVAFVAIWAGVGLFALDLGLQWRRQLATPR</sequence>
<dbReference type="Proteomes" id="UP000031599">
    <property type="component" value="Unassembled WGS sequence"/>
</dbReference>
<feature type="transmembrane region" description="Helical" evidence="8">
    <location>
        <begin position="174"/>
        <end position="190"/>
    </location>
</feature>
<protein>
    <submittedName>
        <fullName evidence="10">RarD protein</fullName>
    </submittedName>
</protein>
<proteinExistence type="inferred from homology"/>
<feature type="transmembrane region" description="Helical" evidence="8">
    <location>
        <begin position="31"/>
        <end position="50"/>
    </location>
</feature>
<keyword evidence="4" id="KW-1003">Cell membrane</keyword>
<keyword evidence="6 8" id="KW-1133">Transmembrane helix</keyword>
<feature type="transmembrane region" description="Helical" evidence="8">
    <location>
        <begin position="290"/>
        <end position="312"/>
    </location>
</feature>